<dbReference type="Proteomes" id="UP000824134">
    <property type="component" value="Unassembled WGS sequence"/>
</dbReference>
<evidence type="ECO:0000313" key="2">
    <source>
        <dbReference type="EMBL" id="HIY94594.1"/>
    </source>
</evidence>
<comment type="caution">
    <text evidence="2">The sequence shown here is derived from an EMBL/GenBank/DDBJ whole genome shotgun (WGS) entry which is preliminary data.</text>
</comment>
<name>A0A9D1ZRS1_9MICC</name>
<dbReference type="EMBL" id="DXCN01000026">
    <property type="protein sequence ID" value="HIY94594.1"/>
    <property type="molecule type" value="Genomic_DNA"/>
</dbReference>
<evidence type="ECO:0000313" key="3">
    <source>
        <dbReference type="Proteomes" id="UP000824134"/>
    </source>
</evidence>
<accession>A0A9D1ZRS1</accession>
<reference evidence="2" key="1">
    <citation type="journal article" date="2021" name="PeerJ">
        <title>Extensive microbial diversity within the chicken gut microbiome revealed by metagenomics and culture.</title>
        <authorList>
            <person name="Gilroy R."/>
            <person name="Ravi A."/>
            <person name="Getino M."/>
            <person name="Pursley I."/>
            <person name="Horton D.L."/>
            <person name="Alikhan N.F."/>
            <person name="Baker D."/>
            <person name="Gharbi K."/>
            <person name="Hall N."/>
            <person name="Watson M."/>
            <person name="Adriaenssens E.M."/>
            <person name="Foster-Nyarko E."/>
            <person name="Jarju S."/>
            <person name="Secka A."/>
            <person name="Antonio M."/>
            <person name="Oren A."/>
            <person name="Chaudhuri R.R."/>
            <person name="La Ragione R."/>
            <person name="Hildebrand F."/>
            <person name="Pallen M.J."/>
        </authorList>
    </citation>
    <scope>NUCLEOTIDE SEQUENCE</scope>
    <source>
        <strain evidence="2">ChiHjej12B11-9195</strain>
    </source>
</reference>
<proteinExistence type="predicted"/>
<feature type="region of interest" description="Disordered" evidence="1">
    <location>
        <begin position="1"/>
        <end position="29"/>
    </location>
</feature>
<sequence>MAKGADETTQGIEEKAVSGAPVEEAEALDPEFEAALTAALALDATERIERLGQLASALKEDLDSSR</sequence>
<gene>
    <name evidence="2" type="ORF">H9821_02865</name>
</gene>
<reference evidence="2" key="2">
    <citation type="submission" date="2021-04" db="EMBL/GenBank/DDBJ databases">
        <authorList>
            <person name="Gilroy R."/>
        </authorList>
    </citation>
    <scope>NUCLEOTIDE SEQUENCE</scope>
    <source>
        <strain evidence="2">ChiHjej12B11-9195</strain>
    </source>
</reference>
<feature type="compositionally biased region" description="Basic and acidic residues" evidence="1">
    <location>
        <begin position="1"/>
        <end position="16"/>
    </location>
</feature>
<organism evidence="2 3">
    <name type="scientific">Candidatus Rothia avicola</name>
    <dbReference type="NCBI Taxonomy" id="2840478"/>
    <lineage>
        <taxon>Bacteria</taxon>
        <taxon>Bacillati</taxon>
        <taxon>Actinomycetota</taxon>
        <taxon>Actinomycetes</taxon>
        <taxon>Micrococcales</taxon>
        <taxon>Micrococcaceae</taxon>
        <taxon>Rothia</taxon>
    </lineage>
</organism>
<evidence type="ECO:0000256" key="1">
    <source>
        <dbReference type="SAM" id="MobiDB-lite"/>
    </source>
</evidence>
<protein>
    <submittedName>
        <fullName evidence="2">GTPase</fullName>
    </submittedName>
</protein>
<dbReference type="AlphaFoldDB" id="A0A9D1ZRS1"/>